<reference evidence="2 3" key="1">
    <citation type="submission" date="2013-12" db="EMBL/GenBank/DDBJ databases">
        <title>Annotation of the Bibersteinia trehalosi USDA-ARS-USMARC-189 complete genome.</title>
        <authorList>
            <person name="Harhay G.P."/>
            <person name="McVey S."/>
            <person name="Clawson M.L."/>
            <person name="Bono J."/>
            <person name="Heaton M.P."/>
            <person name="Chitko-Mckown C.G."/>
            <person name="Harhay D.M."/>
            <person name="Smith T.P.L."/>
        </authorList>
    </citation>
    <scope>NUCLEOTIDE SEQUENCE [LARGE SCALE GENOMIC DNA]</scope>
    <source>
        <strain evidence="2 3">USDA-ARS-USMARC-189</strain>
    </source>
</reference>
<evidence type="ECO:0000256" key="1">
    <source>
        <dbReference type="SAM" id="Phobius"/>
    </source>
</evidence>
<keyword evidence="1" id="KW-0812">Transmembrane</keyword>
<gene>
    <name evidence="2" type="ORF">F543_2290</name>
</gene>
<feature type="transmembrane region" description="Helical" evidence="1">
    <location>
        <begin position="5"/>
        <end position="22"/>
    </location>
</feature>
<sequence>MIDKVFSTLGIMLLLFLLFVFIPQPYGVITVIALPIIFFIGINLYAYFSVKSKIVITKDESRYNEYWNNIKIKL</sequence>
<dbReference type="RefSeq" id="WP_025289938.1">
    <property type="nucleotide sequence ID" value="NZ_CP006955.1"/>
</dbReference>
<name>A0ABM5PC15_BIBTR</name>
<feature type="transmembrane region" description="Helical" evidence="1">
    <location>
        <begin position="28"/>
        <end position="48"/>
    </location>
</feature>
<proteinExistence type="predicted"/>
<keyword evidence="1" id="KW-1133">Transmembrane helix</keyword>
<evidence type="ECO:0000313" key="2">
    <source>
        <dbReference type="EMBL" id="AHG83093.1"/>
    </source>
</evidence>
<keyword evidence="3" id="KW-1185">Reference proteome</keyword>
<keyword evidence="1" id="KW-0472">Membrane</keyword>
<protein>
    <submittedName>
        <fullName evidence="2">Uncharacterized protein</fullName>
    </submittedName>
</protein>
<evidence type="ECO:0000313" key="3">
    <source>
        <dbReference type="Proteomes" id="UP000019092"/>
    </source>
</evidence>
<organism evidence="2 3">
    <name type="scientific">Bibersteinia trehalosi USDA-ARS-USMARC-189</name>
    <dbReference type="NCBI Taxonomy" id="1263831"/>
    <lineage>
        <taxon>Bacteria</taxon>
        <taxon>Pseudomonadati</taxon>
        <taxon>Pseudomonadota</taxon>
        <taxon>Gammaproteobacteria</taxon>
        <taxon>Pasteurellales</taxon>
        <taxon>Pasteurellaceae</taxon>
        <taxon>Bibersteinia</taxon>
    </lineage>
</organism>
<dbReference type="Proteomes" id="UP000019092">
    <property type="component" value="Chromosome"/>
</dbReference>
<dbReference type="EMBL" id="CP006955">
    <property type="protein sequence ID" value="AHG83093.1"/>
    <property type="molecule type" value="Genomic_DNA"/>
</dbReference>
<accession>A0ABM5PC15</accession>